<sequence>MSDVLGNLSDEQKDWVTNTGFADILGFRMVWYTHKLGYNVVTAFNSEECCLDLKAGKVAITDQTVRSVLGLPMGSEGIKSKDEKERLILWGKQFQGCAGSEITPLMLSNRIMGNREADTDFKLNFLVLLYNFFFEGQQNRFLNRDVLRYAFDLDNCGRYNWCRLLIERMQVTHNYWAAEKKRYFTGSLPFLITTVIDAWTCLLNENEILRSDASPLRLFLNTETTFVFPIYNATHHYIICYNMKKPSWEIIDNRVQTTSFADMFGDLPFRLHDCFCDWISIYNLPKGEEIAKTNPRVVRLGWQTTENWIDCGVYVMRHMETYMGSLYRWSAGLRAEDVQDLLKKLRMIYCHKILTWSGNKYRQMIMRNVASFIKDKKAALRQL</sequence>
<gene>
    <name evidence="1" type="ORF">DCAR_0520014</name>
</gene>
<evidence type="ECO:0008006" key="3">
    <source>
        <dbReference type="Google" id="ProtNLM"/>
    </source>
</evidence>
<reference evidence="1" key="1">
    <citation type="journal article" date="2016" name="Nat. Genet.">
        <title>A high-quality carrot genome assembly provides new insights into carotenoid accumulation and asterid genome evolution.</title>
        <authorList>
            <person name="Iorizzo M."/>
            <person name="Ellison S."/>
            <person name="Senalik D."/>
            <person name="Zeng P."/>
            <person name="Satapoomin P."/>
            <person name="Huang J."/>
            <person name="Bowman M."/>
            <person name="Iovene M."/>
            <person name="Sanseverino W."/>
            <person name="Cavagnaro P."/>
            <person name="Yildiz M."/>
            <person name="Macko-Podgorni A."/>
            <person name="Moranska E."/>
            <person name="Grzebelus E."/>
            <person name="Grzebelus D."/>
            <person name="Ashrafi H."/>
            <person name="Zheng Z."/>
            <person name="Cheng S."/>
            <person name="Spooner D."/>
            <person name="Van Deynze A."/>
            <person name="Simon P."/>
        </authorList>
    </citation>
    <scope>NUCLEOTIDE SEQUENCE</scope>
    <source>
        <tissue evidence="1">Leaf</tissue>
    </source>
</reference>
<organism evidence="1 2">
    <name type="scientific">Daucus carota subsp. sativus</name>
    <name type="common">Carrot</name>
    <dbReference type="NCBI Taxonomy" id="79200"/>
    <lineage>
        <taxon>Eukaryota</taxon>
        <taxon>Viridiplantae</taxon>
        <taxon>Streptophyta</taxon>
        <taxon>Embryophyta</taxon>
        <taxon>Tracheophyta</taxon>
        <taxon>Spermatophyta</taxon>
        <taxon>Magnoliopsida</taxon>
        <taxon>eudicotyledons</taxon>
        <taxon>Gunneridae</taxon>
        <taxon>Pentapetalae</taxon>
        <taxon>asterids</taxon>
        <taxon>campanulids</taxon>
        <taxon>Apiales</taxon>
        <taxon>Apiaceae</taxon>
        <taxon>Apioideae</taxon>
        <taxon>Scandiceae</taxon>
        <taxon>Daucinae</taxon>
        <taxon>Daucus</taxon>
        <taxon>Daucus sect. Daucus</taxon>
    </lineage>
</organism>
<keyword evidence="2" id="KW-1185">Reference proteome</keyword>
<dbReference type="InterPro" id="IPR038765">
    <property type="entry name" value="Papain-like_cys_pep_sf"/>
</dbReference>
<protein>
    <recommendedName>
        <fullName evidence="3">Ubiquitin-like protease family profile domain-containing protein</fullName>
    </recommendedName>
</protein>
<dbReference type="PANTHER" id="PTHR34835">
    <property type="entry name" value="OS07G0283600 PROTEIN-RELATED"/>
    <property type="match status" value="1"/>
</dbReference>
<proteinExistence type="predicted"/>
<name>A0AAF0X3D3_DAUCS</name>
<dbReference type="PANTHER" id="PTHR34835:SF90">
    <property type="entry name" value="AMINOTRANSFERASE-LIKE PLANT MOBILE DOMAIN-CONTAINING PROTEIN"/>
    <property type="match status" value="1"/>
</dbReference>
<dbReference type="Proteomes" id="UP000077755">
    <property type="component" value="Chromosome 5"/>
</dbReference>
<dbReference type="AlphaFoldDB" id="A0AAF0X3D3"/>
<evidence type="ECO:0000313" key="1">
    <source>
        <dbReference type="EMBL" id="WOH00643.1"/>
    </source>
</evidence>
<dbReference type="Gene3D" id="3.40.395.10">
    <property type="entry name" value="Adenoviral Proteinase, Chain A"/>
    <property type="match status" value="1"/>
</dbReference>
<accession>A0AAF0X3D3</accession>
<dbReference type="SUPFAM" id="SSF54001">
    <property type="entry name" value="Cysteine proteinases"/>
    <property type="match status" value="1"/>
</dbReference>
<reference evidence="1" key="2">
    <citation type="submission" date="2022-03" db="EMBL/GenBank/DDBJ databases">
        <title>Draft title - Genomic analysis of global carrot germplasm unveils the trajectory of domestication and the origin of high carotenoid orange carrot.</title>
        <authorList>
            <person name="Iorizzo M."/>
            <person name="Ellison S."/>
            <person name="Senalik D."/>
            <person name="Macko-Podgorni A."/>
            <person name="Grzebelus D."/>
            <person name="Bostan H."/>
            <person name="Rolling W."/>
            <person name="Curaba J."/>
            <person name="Simon P."/>
        </authorList>
    </citation>
    <scope>NUCLEOTIDE SEQUENCE</scope>
    <source>
        <tissue evidence="1">Leaf</tissue>
    </source>
</reference>
<dbReference type="EMBL" id="CP093347">
    <property type="protein sequence ID" value="WOH00643.1"/>
    <property type="molecule type" value="Genomic_DNA"/>
</dbReference>
<evidence type="ECO:0000313" key="2">
    <source>
        <dbReference type="Proteomes" id="UP000077755"/>
    </source>
</evidence>